<evidence type="ECO:0000313" key="2">
    <source>
        <dbReference type="EMBL" id="PAW58780.1"/>
    </source>
</evidence>
<reference evidence="2 3" key="1">
    <citation type="submission" date="2017-08" db="EMBL/GenBank/DDBJ databases">
        <title>Draft Genome Sequence of Pseudomonas moraviensis TYU6, isolated from Taxus cuspidata by using PacBio Single-Molecule Real-Time Technology.</title>
        <authorList>
            <person name="Baek K.-H."/>
            <person name="Mishra A.K."/>
        </authorList>
    </citation>
    <scope>NUCLEOTIDE SEQUENCE [LARGE SCALE GENOMIC DNA]</scope>
    <source>
        <strain evidence="2 3">TYU6</strain>
    </source>
</reference>
<feature type="region of interest" description="Disordered" evidence="1">
    <location>
        <begin position="151"/>
        <end position="173"/>
    </location>
</feature>
<proteinExistence type="predicted"/>
<gene>
    <name evidence="2" type="ORF">CKQ80_26975</name>
</gene>
<keyword evidence="3" id="KW-1185">Reference proteome</keyword>
<comment type="caution">
    <text evidence="2">The sequence shown here is derived from an EMBL/GenBank/DDBJ whole genome shotgun (WGS) entry which is preliminary data.</text>
</comment>
<feature type="compositionally biased region" description="Basic and acidic residues" evidence="1">
    <location>
        <begin position="24"/>
        <end position="33"/>
    </location>
</feature>
<feature type="region of interest" description="Disordered" evidence="1">
    <location>
        <begin position="1"/>
        <end position="52"/>
    </location>
</feature>
<dbReference type="RefSeq" id="WP_095669092.1">
    <property type="nucleotide sequence ID" value="NZ_NRSS01000004.1"/>
</dbReference>
<sequence>MEQNTSAATNTESAPTTAVVADEACAKPPRDIGEQPEAPEDTPGDHDKVKTPCSTVYGSAIYDTENESFWLLPERTNSALKEASSDLEQKVSSTKSPEERKKGLYESGLLEYFLEPKLANFLEGEEKSRMLEIEAQHPNISNLDAALLEAQQSRKAAAPEAAPPATPLTRLEQDQIKRTEMMTARDDATRVHGMYSDWQKLKRTAIAAAKEKGYAYESGSLYAPKAIAAREAVQKYLKAREALLEDKDLTTLTSAELAPMLAQDKKRIDEIAMCGTNNQLMLCTYVRDQEIKRKERKATYSAYLDAITDVAQYGIALPEFALIPEGGAVEGGVDLFKQYLALEKEQKEVNERLSAKYKGWIEASGRQAKAPTNLVTNERAAWDRLQASKEKLRFQAENNVETATVRRHLLWEPEQFQARPEERLIKNGFPLAEMSMADSLNKPLTYLSMYSLPRLKQTVKDDWKKVGAKVKDLAKRPGNSDGKAATDTELSLFGQWLKDEGALRIKDQESDWFSSEGWFEIEKFNAYLESKKYKVTALENAGTRKEWGNRLQQVLFKDNVRKTFRIFDITPQAQLVRCLMPSTTKTIHSSTKVEGPDWTLAEGFQASAKATFAVDLARGEVELFKVDLPDRANAKDIVITYRNAEDIQQKMNLGRFSLYLGAKAWGYAGASLLLSSEIALDVSNAGFHLAPPEPVVRNSDKRSYARTEKSGQIKKAPETLQIQDGAKAAFNLFAGLQTGIMVTGALNWAPPSEVALLTKAPVAGKAAGMKASEWFSLARLTVELNAAAGLGARAEASISLHEGRLILVLKAALIAGPGVGGSFKFEVGYDAVTELLNMFRRELYKNKQNPYFVIEDKTYAYLSKLNTLAIGGFDIRMIYLMGADAVMTLYESLTATGKGGAIAQTIMSYENQLELEEWCINAIPGALGPLLLTLISPPSDFSVTISRPTGKTAEKDDTIKYSDEESKLLQQQAIEKILSWILKRAQKDNTIDKAQSQFEDICMSMNKFGIKPANAGQLYCESRLALDNFMADPVLRLKNRTGDDMRADYLAHVKILGAKKDGQCQRSHYFGRTYMPSGTAKFIDPTHNT</sequence>
<name>A0A2A2PTK2_9PSED</name>
<organism evidence="2 3">
    <name type="scientific">Pseudomonas moraviensis</name>
    <dbReference type="NCBI Taxonomy" id="321662"/>
    <lineage>
        <taxon>Bacteria</taxon>
        <taxon>Pseudomonadati</taxon>
        <taxon>Pseudomonadota</taxon>
        <taxon>Gammaproteobacteria</taxon>
        <taxon>Pseudomonadales</taxon>
        <taxon>Pseudomonadaceae</taxon>
        <taxon>Pseudomonas</taxon>
    </lineage>
</organism>
<dbReference type="AlphaFoldDB" id="A0A2A2PTK2"/>
<evidence type="ECO:0000256" key="1">
    <source>
        <dbReference type="SAM" id="MobiDB-lite"/>
    </source>
</evidence>
<dbReference type="Proteomes" id="UP000217830">
    <property type="component" value="Unassembled WGS sequence"/>
</dbReference>
<feature type="region of interest" description="Disordered" evidence="1">
    <location>
        <begin position="81"/>
        <end position="101"/>
    </location>
</feature>
<dbReference type="EMBL" id="NRST01000001">
    <property type="protein sequence ID" value="PAW58780.1"/>
    <property type="molecule type" value="Genomic_DNA"/>
</dbReference>
<protein>
    <submittedName>
        <fullName evidence="2">Uncharacterized protein</fullName>
    </submittedName>
</protein>
<feature type="compositionally biased region" description="Polar residues" evidence="1">
    <location>
        <begin position="1"/>
        <end position="16"/>
    </location>
</feature>
<evidence type="ECO:0000313" key="3">
    <source>
        <dbReference type="Proteomes" id="UP000217830"/>
    </source>
</evidence>
<accession>A0A2A2PTK2</accession>